<dbReference type="InterPro" id="IPR001303">
    <property type="entry name" value="Aldolase_II/adducin_N"/>
</dbReference>
<name>A0A1T4XTG2_9GAMM</name>
<organism evidence="4 5">
    <name type="scientific">Thiothrix eikelboomii</name>
    <dbReference type="NCBI Taxonomy" id="92487"/>
    <lineage>
        <taxon>Bacteria</taxon>
        <taxon>Pseudomonadati</taxon>
        <taxon>Pseudomonadota</taxon>
        <taxon>Gammaproteobacteria</taxon>
        <taxon>Thiotrichales</taxon>
        <taxon>Thiotrichaceae</taxon>
        <taxon>Thiothrix</taxon>
    </lineage>
</organism>
<dbReference type="GO" id="GO:0046872">
    <property type="term" value="F:metal ion binding"/>
    <property type="evidence" value="ECO:0007669"/>
    <property type="project" value="UniProtKB-KW"/>
</dbReference>
<dbReference type="Gene3D" id="3.40.225.10">
    <property type="entry name" value="Class II aldolase/adducin N-terminal domain"/>
    <property type="match status" value="1"/>
</dbReference>
<evidence type="ECO:0000256" key="2">
    <source>
        <dbReference type="ARBA" id="ARBA00023239"/>
    </source>
</evidence>
<dbReference type="PANTHER" id="PTHR22789">
    <property type="entry name" value="FUCULOSE PHOSPHATE ALDOLASE"/>
    <property type="match status" value="1"/>
</dbReference>
<dbReference type="Proteomes" id="UP000190460">
    <property type="component" value="Unassembled WGS sequence"/>
</dbReference>
<keyword evidence="5" id="KW-1185">Reference proteome</keyword>
<dbReference type="GO" id="GO:0019323">
    <property type="term" value="P:pentose catabolic process"/>
    <property type="evidence" value="ECO:0007669"/>
    <property type="project" value="TreeGrafter"/>
</dbReference>
<keyword evidence="2" id="KW-0456">Lyase</keyword>
<dbReference type="SUPFAM" id="SSF53639">
    <property type="entry name" value="AraD/HMP-PK domain-like"/>
    <property type="match status" value="1"/>
</dbReference>
<dbReference type="Pfam" id="PF00596">
    <property type="entry name" value="Aldolase_II"/>
    <property type="match status" value="1"/>
</dbReference>
<dbReference type="InterPro" id="IPR050197">
    <property type="entry name" value="Aldolase_class_II_sugar_metab"/>
</dbReference>
<dbReference type="STRING" id="92487.SAMN02745130_03425"/>
<accession>A0A1T4XTG2</accession>
<protein>
    <submittedName>
        <fullName evidence="4">L-fuculose-phosphate aldolase</fullName>
    </submittedName>
</protein>
<dbReference type="GO" id="GO:0016832">
    <property type="term" value="F:aldehyde-lyase activity"/>
    <property type="evidence" value="ECO:0007669"/>
    <property type="project" value="TreeGrafter"/>
</dbReference>
<evidence type="ECO:0000313" key="4">
    <source>
        <dbReference type="EMBL" id="SKA92832.1"/>
    </source>
</evidence>
<dbReference type="EMBL" id="FUYB01000023">
    <property type="protein sequence ID" value="SKA92832.1"/>
    <property type="molecule type" value="Genomic_DNA"/>
</dbReference>
<gene>
    <name evidence="4" type="ORF">SAMN02745130_03425</name>
</gene>
<evidence type="ECO:0000259" key="3">
    <source>
        <dbReference type="SMART" id="SM01007"/>
    </source>
</evidence>
<dbReference type="GO" id="GO:0005829">
    <property type="term" value="C:cytosol"/>
    <property type="evidence" value="ECO:0007669"/>
    <property type="project" value="TreeGrafter"/>
</dbReference>
<evidence type="ECO:0000256" key="1">
    <source>
        <dbReference type="ARBA" id="ARBA00022723"/>
    </source>
</evidence>
<feature type="domain" description="Class II aldolase/adducin N-terminal" evidence="3">
    <location>
        <begin position="10"/>
        <end position="188"/>
    </location>
</feature>
<dbReference type="SMART" id="SM01007">
    <property type="entry name" value="Aldolase_II"/>
    <property type="match status" value="1"/>
</dbReference>
<dbReference type="InterPro" id="IPR036409">
    <property type="entry name" value="Aldolase_II/adducin_N_sf"/>
</dbReference>
<dbReference type="AlphaFoldDB" id="A0A1T4XTG2"/>
<keyword evidence="1" id="KW-0479">Metal-binding</keyword>
<dbReference type="PANTHER" id="PTHR22789:SF0">
    <property type="entry name" value="3-OXO-TETRONATE 4-PHOSPHATE DECARBOXYLASE-RELATED"/>
    <property type="match status" value="1"/>
</dbReference>
<sequence>MELEEYQLRQAIIDQCLWMNAQGLNQGSAGNISARYKNQLLITPTAMAYTAMRPEMLAAIPLDGLSPGEWQGSYQPSSEWRFHYDLMRSRPEIGAIVHTHSTYATSLAITRRSIPAVHYMIALFGGNTVRCAEYATYGTQALSDQILKAMEGRKACLLANHGMLVAGETLPKAMWLATELETLAQQYYHALQLGDAVILTEEQMAEVHAKLANYGLGQAEGN</sequence>
<proteinExistence type="predicted"/>
<reference evidence="4 5" key="1">
    <citation type="submission" date="2017-02" db="EMBL/GenBank/DDBJ databases">
        <authorList>
            <person name="Peterson S.W."/>
        </authorList>
    </citation>
    <scope>NUCLEOTIDE SEQUENCE [LARGE SCALE GENOMIC DNA]</scope>
    <source>
        <strain evidence="4 5">ATCC 49788</strain>
    </source>
</reference>
<dbReference type="RefSeq" id="WP_200807127.1">
    <property type="nucleotide sequence ID" value="NZ_FUYB01000023.1"/>
</dbReference>
<evidence type="ECO:0000313" key="5">
    <source>
        <dbReference type="Proteomes" id="UP000190460"/>
    </source>
</evidence>